<proteinExistence type="predicted"/>
<organism evidence="1">
    <name type="scientific">uncultured Caudovirales phage</name>
    <dbReference type="NCBI Taxonomy" id="2100421"/>
    <lineage>
        <taxon>Viruses</taxon>
        <taxon>Duplodnaviria</taxon>
        <taxon>Heunggongvirae</taxon>
        <taxon>Uroviricota</taxon>
        <taxon>Caudoviricetes</taxon>
        <taxon>Peduoviridae</taxon>
        <taxon>Maltschvirus</taxon>
        <taxon>Maltschvirus maltsch</taxon>
    </lineage>
</organism>
<protein>
    <submittedName>
        <fullName evidence="1">Uncharacterized protein</fullName>
    </submittedName>
</protein>
<name>A0A6J5NBK3_9CAUD</name>
<dbReference type="EMBL" id="LR796613">
    <property type="protein sequence ID" value="CAB4154525.1"/>
    <property type="molecule type" value="Genomic_DNA"/>
</dbReference>
<gene>
    <name evidence="1" type="ORF">UFOVP653_8</name>
</gene>
<reference evidence="1" key="1">
    <citation type="submission" date="2020-04" db="EMBL/GenBank/DDBJ databases">
        <authorList>
            <person name="Chiriac C."/>
            <person name="Salcher M."/>
            <person name="Ghai R."/>
            <person name="Kavagutti S V."/>
        </authorList>
    </citation>
    <scope>NUCLEOTIDE SEQUENCE</scope>
</reference>
<evidence type="ECO:0000313" key="1">
    <source>
        <dbReference type="EMBL" id="CAB4154525.1"/>
    </source>
</evidence>
<sequence length="63" mass="7116">MSTFRSVVPDSRLVEIIKGYMAGQSTETTRPDMMSEIHLLALCRLVVDETKARMPLYELEAGK</sequence>
<accession>A0A6J5NBK3</accession>